<dbReference type="InterPro" id="IPR036291">
    <property type="entry name" value="NAD(P)-bd_dom_sf"/>
</dbReference>
<organism evidence="1 2">
    <name type="scientific">Rhinolophus ferrumequinum</name>
    <name type="common">Greater horseshoe bat</name>
    <dbReference type="NCBI Taxonomy" id="59479"/>
    <lineage>
        <taxon>Eukaryota</taxon>
        <taxon>Metazoa</taxon>
        <taxon>Chordata</taxon>
        <taxon>Craniata</taxon>
        <taxon>Vertebrata</taxon>
        <taxon>Euteleostomi</taxon>
        <taxon>Mammalia</taxon>
        <taxon>Eutheria</taxon>
        <taxon>Laurasiatheria</taxon>
        <taxon>Chiroptera</taxon>
        <taxon>Yinpterochiroptera</taxon>
        <taxon>Rhinolophoidea</taxon>
        <taxon>Rhinolophidae</taxon>
        <taxon>Rhinolophinae</taxon>
        <taxon>Rhinolophus</taxon>
    </lineage>
</organism>
<dbReference type="OMA" id="AKCISPG"/>
<evidence type="ECO:0000313" key="2">
    <source>
        <dbReference type="Proteomes" id="UP000472240"/>
    </source>
</evidence>
<reference evidence="1" key="4">
    <citation type="submission" date="2025-08" db="UniProtKB">
        <authorList>
            <consortium name="Ensembl"/>
        </authorList>
    </citation>
    <scope>IDENTIFICATION</scope>
</reference>
<dbReference type="Pfam" id="PF13561">
    <property type="entry name" value="adh_short_C2"/>
    <property type="match status" value="1"/>
</dbReference>
<reference evidence="2" key="3">
    <citation type="submission" date="2018-12" db="EMBL/GenBank/DDBJ databases">
        <title>G10K-VGP greater horseshoe bat female genome, primary haplotype.</title>
        <authorList>
            <person name="Teeling E."/>
            <person name="Myers G."/>
            <person name="Vernes S."/>
            <person name="Pippel M."/>
            <person name="Winkler S."/>
            <person name="Fedrigo O."/>
            <person name="Rhie A."/>
            <person name="Koren S."/>
            <person name="Phillippy A."/>
            <person name="Lewin H."/>
            <person name="Damas J."/>
            <person name="Howe K."/>
            <person name="Mountcastle J."/>
            <person name="Jarvis E.D."/>
        </authorList>
    </citation>
    <scope>NUCLEOTIDE SEQUENCE [LARGE SCALE GENOMIC DNA]</scope>
</reference>
<dbReference type="Ensembl" id="ENSRFET00010011086.1">
    <property type="protein sequence ID" value="ENSRFEP00010010138.1"/>
    <property type="gene ID" value="ENSRFEG00010006874.1"/>
</dbReference>
<reference evidence="1" key="5">
    <citation type="submission" date="2025-09" db="UniProtKB">
        <authorList>
            <consortium name="Ensembl"/>
        </authorList>
    </citation>
    <scope>IDENTIFICATION</scope>
</reference>
<keyword evidence="2" id="KW-1185">Reference proteome</keyword>
<proteinExistence type="predicted"/>
<dbReference type="AlphaFoldDB" id="A0A671EEG9"/>
<reference evidence="1 2" key="2">
    <citation type="journal article" date="2018" name="Annu Rev Anim Biosci">
        <title>Bat Biology, Genomes, and the Bat1K Project: To Generate Chromosome-Level Genomes for All Living Bat Species.</title>
        <authorList>
            <person name="Teeling E.C."/>
            <person name="Vernes S.C."/>
            <person name="Davalos L.M."/>
            <person name="Ray D.A."/>
            <person name="Gilbert M.T.P."/>
            <person name="Myers E."/>
        </authorList>
    </citation>
    <scope>NUCLEOTIDE SEQUENCE</scope>
</reference>
<dbReference type="PRINTS" id="PR00081">
    <property type="entry name" value="GDHRDH"/>
</dbReference>
<reference evidence="1 2" key="1">
    <citation type="journal article" date="2015" name="Annu Rev Anim Biosci">
        <title>The Genome 10K Project: a way forward.</title>
        <authorList>
            <person name="Koepfli K.P."/>
            <person name="Paten B."/>
            <person name="O'Brien S.J."/>
            <person name="Koepfli K.P."/>
            <person name="Paten B."/>
            <person name="Antunes A."/>
            <person name="Belov K."/>
            <person name="Bustamante C."/>
            <person name="Castoe T.A."/>
            <person name="Clawson H."/>
            <person name="Crawford A.J."/>
            <person name="Diekhans M."/>
            <person name="Distel D."/>
            <person name="Durbin R."/>
            <person name="Earl D."/>
            <person name="Fujita M.K."/>
            <person name="Gamble T."/>
            <person name="Georges A."/>
            <person name="Gemmell N."/>
            <person name="Gilbert M.T."/>
            <person name="Graves J.M."/>
            <person name="Green R.E."/>
            <person name="Hickey G."/>
            <person name="Jarvis E.D."/>
            <person name="Johnson W."/>
            <person name="Komissarov A."/>
            <person name="Korf I."/>
            <person name="Kuhn R."/>
            <person name="Larkin D.M."/>
            <person name="Lewin H."/>
            <person name="Lopez J.V."/>
            <person name="Ma J."/>
            <person name="Marques-Bonet T."/>
            <person name="Miller W."/>
            <person name="Murphy R."/>
            <person name="Pevzner P."/>
            <person name="Shapiro B."/>
            <person name="Steiner C."/>
            <person name="Tamazian G."/>
            <person name="Venkatesh B."/>
            <person name="Wang J."/>
            <person name="Wayne R."/>
            <person name="Wiley E."/>
            <person name="Yang H."/>
            <person name="Zhang G."/>
            <person name="Haussler D."/>
            <person name="Ryder O."/>
            <person name="O'Brien S.J."/>
        </authorList>
    </citation>
    <scope>NUCLEOTIDE SEQUENCE</scope>
</reference>
<dbReference type="Gene3D" id="3.40.50.720">
    <property type="entry name" value="NAD(P)-binding Rossmann-like Domain"/>
    <property type="match status" value="1"/>
</dbReference>
<sequence length="107" mass="11225">MTKALVLDKSQYGVCAKCISPGNIWTPLWEEPAASTPDPKATVRAGTMAQALGRMGQPAEVGAAAVCLASETSFCTGVELLVTRGVELGYWCKARWTVPVEAPATPS</sequence>
<dbReference type="Proteomes" id="UP000472240">
    <property type="component" value="Chromosome 15"/>
</dbReference>
<evidence type="ECO:0000313" key="1">
    <source>
        <dbReference type="Ensembl" id="ENSRFEP00010010138.1"/>
    </source>
</evidence>
<dbReference type="SUPFAM" id="SSF51735">
    <property type="entry name" value="NAD(P)-binding Rossmann-fold domains"/>
    <property type="match status" value="1"/>
</dbReference>
<accession>A0A671EEG9</accession>
<dbReference type="InParanoid" id="A0A671EEG9"/>
<dbReference type="InterPro" id="IPR002347">
    <property type="entry name" value="SDR_fam"/>
</dbReference>
<dbReference type="GeneTree" id="ENSGT00990000212874"/>
<protein>
    <submittedName>
        <fullName evidence="1">Uncharacterized protein</fullName>
    </submittedName>
</protein>
<name>A0A671EEG9_RHIFE</name>